<dbReference type="Gene3D" id="3.40.50.150">
    <property type="entry name" value="Vaccinia Virus protein VP39"/>
    <property type="match status" value="1"/>
</dbReference>
<feature type="binding site" evidence="4">
    <location>
        <position position="53"/>
    </location>
    <ligand>
        <name>S-methyl-5'-thioadenosine</name>
        <dbReference type="ChEBI" id="CHEBI:17509"/>
    </ligand>
</feature>
<comment type="caution">
    <text evidence="7">The sequence shown here is derived from an EMBL/GenBank/DDBJ whole genome shotgun (WGS) entry which is preliminary data.</text>
</comment>
<feature type="domain" description="PABS" evidence="6">
    <location>
        <begin position="23"/>
        <end position="256"/>
    </location>
</feature>
<dbReference type="FunFam" id="3.40.50.150:FF:000088">
    <property type="entry name" value="Polyamine aminopropyltransferase"/>
    <property type="match status" value="1"/>
</dbReference>
<dbReference type="GO" id="GO:0010487">
    <property type="term" value="F:thermospermine synthase activity"/>
    <property type="evidence" value="ECO:0007669"/>
    <property type="project" value="UniProtKB-ARBA"/>
</dbReference>
<dbReference type="Pfam" id="PF01564">
    <property type="entry name" value="Spermine_synth"/>
    <property type="match status" value="1"/>
</dbReference>
<comment type="caution">
    <text evidence="4">Lacks conserved residue(s) required for the propagation of feature annotation.</text>
</comment>
<comment type="pathway">
    <text evidence="4">Amine and polyamine biosynthesis; spermidine biosynthesis; spermidine from putrescine: step 1/1.</text>
</comment>
<dbReference type="CDD" id="cd02440">
    <property type="entry name" value="AdoMet_MTases"/>
    <property type="match status" value="1"/>
</dbReference>
<dbReference type="SUPFAM" id="SSF53335">
    <property type="entry name" value="S-adenosyl-L-methionine-dependent methyltransferases"/>
    <property type="match status" value="1"/>
</dbReference>
<dbReference type="AlphaFoldDB" id="A0A429GA62"/>
<comment type="subunit">
    <text evidence="4">Homodimer or homotetramer.</text>
</comment>
<reference evidence="7 8" key="1">
    <citation type="submission" date="2018-10" db="EMBL/GenBank/DDBJ databases">
        <title>Co-occurring genomic capacity for anaerobic methane metabolism and dissimilatory sulfite reduction discovered in the Korarchaeota.</title>
        <authorList>
            <person name="Mckay L.J."/>
            <person name="Dlakic M."/>
            <person name="Fields M.W."/>
            <person name="Delmont T.O."/>
            <person name="Eren A.M."/>
            <person name="Jay Z.J."/>
            <person name="Klingelsmith K.B."/>
            <person name="Rusch D.B."/>
            <person name="Inskeep W.P."/>
        </authorList>
    </citation>
    <scope>NUCLEOTIDE SEQUENCE [LARGE SCALE GENOMIC DNA]</scope>
    <source>
        <strain evidence="7 8">WS</strain>
    </source>
</reference>
<evidence type="ECO:0000313" key="7">
    <source>
        <dbReference type="EMBL" id="RSN70632.1"/>
    </source>
</evidence>
<name>A0A429GA62_9CREN</name>
<feature type="active site" description="Proton acceptor" evidence="4 5">
    <location>
        <position position="177"/>
    </location>
</feature>
<comment type="catalytic activity">
    <reaction evidence="4">
        <text>S-adenosyl 3-(methylsulfanyl)propylamine + putrescine = S-methyl-5'-thioadenosine + spermidine + H(+)</text>
        <dbReference type="Rhea" id="RHEA:12721"/>
        <dbReference type="ChEBI" id="CHEBI:15378"/>
        <dbReference type="ChEBI" id="CHEBI:17509"/>
        <dbReference type="ChEBI" id="CHEBI:57443"/>
        <dbReference type="ChEBI" id="CHEBI:57834"/>
        <dbReference type="ChEBI" id="CHEBI:326268"/>
        <dbReference type="EC" id="2.5.1.16"/>
    </reaction>
</comment>
<keyword evidence="2 4" id="KW-0808">Transferase</keyword>
<feature type="binding site" evidence="4">
    <location>
        <begin position="159"/>
        <end position="160"/>
    </location>
    <ligand>
        <name>S-methyl-5'-thioadenosine</name>
        <dbReference type="ChEBI" id="CHEBI:17509"/>
    </ligand>
</feature>
<accession>A0A429GA62</accession>
<evidence type="ECO:0000256" key="1">
    <source>
        <dbReference type="ARBA" id="ARBA00007867"/>
    </source>
</evidence>
<dbReference type="EC" id="2.5.1.16" evidence="4"/>
<dbReference type="InterPro" id="IPR030374">
    <property type="entry name" value="PABS"/>
</dbReference>
<dbReference type="EMBL" id="RCOR01000006">
    <property type="protein sequence ID" value="RSN70632.1"/>
    <property type="molecule type" value="Genomic_DNA"/>
</dbReference>
<keyword evidence="4" id="KW-0745">Spermidine biosynthesis</keyword>
<dbReference type="InterPro" id="IPR029063">
    <property type="entry name" value="SAM-dependent_MTases_sf"/>
</dbReference>
<evidence type="ECO:0000259" key="6">
    <source>
        <dbReference type="PROSITE" id="PS51006"/>
    </source>
</evidence>
<organism evidence="7 8">
    <name type="scientific">Candidatus Korarchaeum cryptofilum</name>
    <dbReference type="NCBI Taxonomy" id="498846"/>
    <lineage>
        <taxon>Archaea</taxon>
        <taxon>Thermoproteota</taxon>
        <taxon>Candidatus Korarchaeia</taxon>
        <taxon>Candidatus Korarchaeales</taxon>
        <taxon>Candidatus Korarchaeaceae</taxon>
        <taxon>Candidatus Korarchaeum</taxon>
    </lineage>
</organism>
<feature type="binding site" evidence="4">
    <location>
        <position position="127"/>
    </location>
    <ligand>
        <name>S-methyl-5'-thioadenosine</name>
        <dbReference type="ChEBI" id="CHEBI:17509"/>
    </ligand>
</feature>
<evidence type="ECO:0000313" key="8">
    <source>
        <dbReference type="Proteomes" id="UP000278149"/>
    </source>
</evidence>
<evidence type="ECO:0000256" key="3">
    <source>
        <dbReference type="ARBA" id="ARBA00023115"/>
    </source>
</evidence>
<evidence type="ECO:0000256" key="5">
    <source>
        <dbReference type="PROSITE-ProRule" id="PRU00354"/>
    </source>
</evidence>
<comment type="function">
    <text evidence="4">Catalyzes the irreversible transfer of a propylamine group from the amino donor S-adenosylmethioninamine (decarboxy-AdoMet) to putrescine (1,4-diaminobutane) to yield spermidine.</text>
</comment>
<dbReference type="GO" id="GO:0008295">
    <property type="term" value="P:spermidine biosynthetic process"/>
    <property type="evidence" value="ECO:0007669"/>
    <property type="project" value="UniProtKB-UniRule"/>
</dbReference>
<dbReference type="PANTHER" id="PTHR43317">
    <property type="entry name" value="THERMOSPERMINE SYNTHASE ACAULIS5"/>
    <property type="match status" value="1"/>
</dbReference>
<feature type="binding site" evidence="4">
    <location>
        <position position="108"/>
    </location>
    <ligand>
        <name>spermidine</name>
        <dbReference type="ChEBI" id="CHEBI:57834"/>
    </ligand>
</feature>
<keyword evidence="3 4" id="KW-0620">Polyamine biosynthesis</keyword>
<evidence type="ECO:0000256" key="4">
    <source>
        <dbReference type="HAMAP-Rule" id="MF_00198"/>
    </source>
</evidence>
<proteinExistence type="inferred from homology"/>
<evidence type="ECO:0000256" key="2">
    <source>
        <dbReference type="ARBA" id="ARBA00022679"/>
    </source>
</evidence>
<dbReference type="HAMAP" id="MF_00198">
    <property type="entry name" value="Spermidine_synth"/>
    <property type="match status" value="1"/>
</dbReference>
<dbReference type="UniPathway" id="UPA00248">
    <property type="reaction ID" value="UER00314"/>
</dbReference>
<dbReference type="GO" id="GO:0004766">
    <property type="term" value="F:spermidine synthase activity"/>
    <property type="evidence" value="ECO:0007669"/>
    <property type="project" value="UniProtKB-UniRule"/>
</dbReference>
<dbReference type="PROSITE" id="PS01330">
    <property type="entry name" value="PABS_1"/>
    <property type="match status" value="1"/>
</dbReference>
<sequence>MIISAYIMPLRLPKPGLRNIDGHLLYLEHAGPHMATLQIVNNVLSSEMTSAGQLVETVDLELFGKSLFIEHIIMITLYDEYIYHETLVHPTLLSLENPEKVLIIGGGDGGALREVLKHPVGEVTLVELDKSVIETVKKHIPEVPGGSFEDPRLKLIIGDGRKYVESCEEKYDAVILDLTDPYGQAVRLYTKEFYSMVRKLIRDGGLMVTHSEGIHVNRVTFQRIYRAIRETFKRHAVAKAYVPSFNDEWSFSFGSDYLVPPELDREKLERRFNERLKGKTRFYLPEIHYALFSLPAYLKAALEEEVPPSTDDNPAEIYEES</sequence>
<dbReference type="InterPro" id="IPR030373">
    <property type="entry name" value="PABS_CS"/>
</dbReference>
<dbReference type="NCBIfam" id="NF002010">
    <property type="entry name" value="PRK00811.1"/>
    <property type="match status" value="1"/>
</dbReference>
<protein>
    <recommendedName>
        <fullName evidence="4">Polyamine aminopropyltransferase</fullName>
    </recommendedName>
    <alternativeName>
        <fullName evidence="4">Putrescine aminopropyltransferase</fullName>
        <shortName evidence="4">PAPT</shortName>
    </alternativeName>
    <alternativeName>
        <fullName evidence="4">Spermidine synthase</fullName>
        <shortName evidence="4">SPDS</shortName>
        <shortName evidence="4">SPDSY</shortName>
        <ecNumber evidence="4">2.5.1.16</ecNumber>
    </alternativeName>
</protein>
<comment type="similarity">
    <text evidence="1 4">Belongs to the spermidine/spermine synthase family.</text>
</comment>
<dbReference type="InterPro" id="IPR001045">
    <property type="entry name" value="Spermi_synthase"/>
</dbReference>
<dbReference type="PANTHER" id="PTHR43317:SF1">
    <property type="entry name" value="THERMOSPERMINE SYNTHASE ACAULIS5"/>
    <property type="match status" value="1"/>
</dbReference>
<feature type="binding site" evidence="4">
    <location>
        <position position="84"/>
    </location>
    <ligand>
        <name>spermidine</name>
        <dbReference type="ChEBI" id="CHEBI:57834"/>
    </ligand>
</feature>
<gene>
    <name evidence="4" type="primary">speE</name>
    <name evidence="7" type="ORF">D9Q81_01095</name>
</gene>
<dbReference type="Proteomes" id="UP000278149">
    <property type="component" value="Unassembled WGS sequence"/>
</dbReference>
<dbReference type="PROSITE" id="PS51006">
    <property type="entry name" value="PABS_2"/>
    <property type="match status" value="1"/>
</dbReference>